<feature type="transmembrane region" description="Helical" evidence="1">
    <location>
        <begin position="139"/>
        <end position="158"/>
    </location>
</feature>
<organism evidence="2 3">
    <name type="scientific">Halalkalibacter okhensis</name>
    <dbReference type="NCBI Taxonomy" id="333138"/>
    <lineage>
        <taxon>Bacteria</taxon>
        <taxon>Bacillati</taxon>
        <taxon>Bacillota</taxon>
        <taxon>Bacilli</taxon>
        <taxon>Bacillales</taxon>
        <taxon>Bacillaceae</taxon>
        <taxon>Halalkalibacter</taxon>
    </lineage>
</organism>
<dbReference type="EMBL" id="JRJU01000021">
    <property type="protein sequence ID" value="KHF39305.1"/>
    <property type="molecule type" value="Genomic_DNA"/>
</dbReference>
<keyword evidence="1" id="KW-0812">Transmembrane</keyword>
<sequence>MVWTIIIAALIILFIIMIFSKVKIYLDYRHNQDNDLLEAKVTFWGMRIYTFSAPVIKIDEDSASLIVEEEQKIAGIESEKALPITPQLLHDYFRWLKDFLDHVVGLHKIVKKFLKKVSVNSFTWHTDIGVGDAAHTAQLAGAIWGVKGNIIGLVGNYMRMKFMPKLTIDPHFQAMVSHTYLSCMFSFRIGHAIVAGLMLIKHWRRRPNLSKPQSVEKNM</sequence>
<feature type="transmembrane region" description="Helical" evidence="1">
    <location>
        <begin position="178"/>
        <end position="200"/>
    </location>
</feature>
<keyword evidence="1" id="KW-0472">Membrane</keyword>
<dbReference type="STRING" id="333138.LQ50_16555"/>
<dbReference type="InterPro" id="IPR021338">
    <property type="entry name" value="DUF2953"/>
</dbReference>
<dbReference type="AlphaFoldDB" id="A0A0B0IDE4"/>
<keyword evidence="1" id="KW-1133">Transmembrane helix</keyword>
<dbReference type="eggNOG" id="ENOG50330CC">
    <property type="taxonomic scope" value="Bacteria"/>
</dbReference>
<dbReference type="RefSeq" id="WP_034630992.1">
    <property type="nucleotide sequence ID" value="NZ_JRJU01000021.1"/>
</dbReference>
<dbReference type="Pfam" id="PF11167">
    <property type="entry name" value="DUF2953"/>
    <property type="match status" value="1"/>
</dbReference>
<protein>
    <recommendedName>
        <fullName evidence="4">DUF2953 domain-containing protein</fullName>
    </recommendedName>
</protein>
<comment type="caution">
    <text evidence="2">The sequence shown here is derived from an EMBL/GenBank/DDBJ whole genome shotgun (WGS) entry which is preliminary data.</text>
</comment>
<feature type="transmembrane region" description="Helical" evidence="1">
    <location>
        <begin position="6"/>
        <end position="26"/>
    </location>
</feature>
<name>A0A0B0IDE4_9BACI</name>
<keyword evidence="3" id="KW-1185">Reference proteome</keyword>
<gene>
    <name evidence="2" type="ORF">LQ50_16555</name>
</gene>
<dbReference type="OrthoDB" id="1683589at2"/>
<evidence type="ECO:0008006" key="4">
    <source>
        <dbReference type="Google" id="ProtNLM"/>
    </source>
</evidence>
<evidence type="ECO:0000313" key="2">
    <source>
        <dbReference type="EMBL" id="KHF39305.1"/>
    </source>
</evidence>
<proteinExistence type="predicted"/>
<reference evidence="2 3" key="1">
    <citation type="submission" date="2014-09" db="EMBL/GenBank/DDBJ databases">
        <title>Genome sequencing and annotation of Bacillus Okhensis strain Kh10-101T.</title>
        <authorList>
            <person name="Prakash J.S."/>
        </authorList>
    </citation>
    <scope>NUCLEOTIDE SEQUENCE [LARGE SCALE GENOMIC DNA]</scope>
    <source>
        <strain evidence="3">Kh10-101T</strain>
    </source>
</reference>
<evidence type="ECO:0000256" key="1">
    <source>
        <dbReference type="SAM" id="Phobius"/>
    </source>
</evidence>
<dbReference type="Proteomes" id="UP000030832">
    <property type="component" value="Unassembled WGS sequence"/>
</dbReference>
<evidence type="ECO:0000313" key="3">
    <source>
        <dbReference type="Proteomes" id="UP000030832"/>
    </source>
</evidence>
<accession>A0A0B0IDE4</accession>